<dbReference type="EMBL" id="JAGGDJ010000036">
    <property type="protein sequence ID" value="MBO7747592.1"/>
    <property type="molecule type" value="Genomic_DNA"/>
</dbReference>
<dbReference type="EC" id="1.3.1.95" evidence="2"/>
<dbReference type="InterPro" id="IPR036291">
    <property type="entry name" value="NAD(P)-bd_dom_sf"/>
</dbReference>
<dbReference type="Proteomes" id="UP000670947">
    <property type="component" value="Unassembled WGS sequence"/>
</dbReference>
<dbReference type="SMART" id="SM00829">
    <property type="entry name" value="PKS_ER"/>
    <property type="match status" value="1"/>
</dbReference>
<dbReference type="Pfam" id="PF08240">
    <property type="entry name" value="ADH_N"/>
    <property type="match status" value="1"/>
</dbReference>
<organism evidence="2 3">
    <name type="scientific">Paenibacillus artemisiicola</name>
    <dbReference type="NCBI Taxonomy" id="1172618"/>
    <lineage>
        <taxon>Bacteria</taxon>
        <taxon>Bacillati</taxon>
        <taxon>Bacillota</taxon>
        <taxon>Bacilli</taxon>
        <taxon>Bacillales</taxon>
        <taxon>Paenibacillaceae</taxon>
        <taxon>Paenibacillus</taxon>
    </lineage>
</organism>
<dbReference type="PANTHER" id="PTHR43677">
    <property type="entry name" value="SHORT-CHAIN DEHYDROGENASE/REDUCTASE"/>
    <property type="match status" value="1"/>
</dbReference>
<sequence length="334" mass="35416">MKTFKAVVVDKQDDRFEIGVRELRLSDLPEGDVTIRVAYSGINYKDGLAATPGGRVLRAYPMIPGIDLAGTVVASSHPRWREGDEVIATGYELGTGRFGGYSEYARVPGDWLTSRPPGLTLREAMLVGTAGFTAALSLHRLEANGLAPGAGPVLVLGATGGVGSHAVAMLARAGYDVTASTGKASEHDYLRLLGARDVIGREALQAPEGERKPLRAERWAAAVDPVGGPSLPYVLSTIRYGGSVALSGLTGGGEFPATVFPFILRGVNLLGIDSVLCPAPLREALWRRIGTDWKPERLEAMEADELALDRLPEALPAILKGGVRGRTIVKVARD</sequence>
<evidence type="ECO:0000259" key="1">
    <source>
        <dbReference type="SMART" id="SM00829"/>
    </source>
</evidence>
<evidence type="ECO:0000313" key="3">
    <source>
        <dbReference type="Proteomes" id="UP000670947"/>
    </source>
</evidence>
<protein>
    <submittedName>
        <fullName evidence="2">Acryloyl-CoA reductase</fullName>
        <ecNumber evidence="2">1.3.1.95</ecNumber>
    </submittedName>
</protein>
<gene>
    <name evidence="2" type="ORF">I8J29_25725</name>
</gene>
<feature type="domain" description="Enoyl reductase (ER)" evidence="1">
    <location>
        <begin position="11"/>
        <end position="329"/>
    </location>
</feature>
<dbReference type="InterPro" id="IPR013149">
    <property type="entry name" value="ADH-like_C"/>
</dbReference>
<dbReference type="InterPro" id="IPR011032">
    <property type="entry name" value="GroES-like_sf"/>
</dbReference>
<dbReference type="InterPro" id="IPR051397">
    <property type="entry name" value="Zn-ADH-like_protein"/>
</dbReference>
<reference evidence="2 3" key="1">
    <citation type="submission" date="2021-03" db="EMBL/GenBank/DDBJ databases">
        <title>Paenibacillus artemisicola MWE-103 whole genome sequence.</title>
        <authorList>
            <person name="Ham Y.J."/>
        </authorList>
    </citation>
    <scope>NUCLEOTIDE SEQUENCE [LARGE SCALE GENOMIC DNA]</scope>
    <source>
        <strain evidence="2 3">MWE-103</strain>
    </source>
</reference>
<dbReference type="Gene3D" id="3.40.50.720">
    <property type="entry name" value="NAD(P)-binding Rossmann-like Domain"/>
    <property type="match status" value="1"/>
</dbReference>
<accession>A0ABS3WH24</accession>
<dbReference type="Pfam" id="PF00107">
    <property type="entry name" value="ADH_zinc_N"/>
    <property type="match status" value="1"/>
</dbReference>
<evidence type="ECO:0000313" key="2">
    <source>
        <dbReference type="EMBL" id="MBO7747592.1"/>
    </source>
</evidence>
<dbReference type="SUPFAM" id="SSF50129">
    <property type="entry name" value="GroES-like"/>
    <property type="match status" value="1"/>
</dbReference>
<dbReference type="SUPFAM" id="SSF51735">
    <property type="entry name" value="NAD(P)-binding Rossmann-fold domains"/>
    <property type="match status" value="1"/>
</dbReference>
<comment type="caution">
    <text evidence="2">The sequence shown here is derived from an EMBL/GenBank/DDBJ whole genome shotgun (WGS) entry which is preliminary data.</text>
</comment>
<dbReference type="RefSeq" id="WP_208850266.1">
    <property type="nucleotide sequence ID" value="NZ_JAGGDJ010000036.1"/>
</dbReference>
<keyword evidence="2" id="KW-0560">Oxidoreductase</keyword>
<dbReference type="Gene3D" id="3.90.180.10">
    <property type="entry name" value="Medium-chain alcohol dehydrogenases, catalytic domain"/>
    <property type="match status" value="1"/>
</dbReference>
<proteinExistence type="predicted"/>
<dbReference type="NCBIfam" id="TIGR02823">
    <property type="entry name" value="oxido_YhdH"/>
    <property type="match status" value="1"/>
</dbReference>
<keyword evidence="3" id="KW-1185">Reference proteome</keyword>
<dbReference type="PANTHER" id="PTHR43677:SF1">
    <property type="entry name" value="ACRYLYL-COA REDUCTASE ACUI-RELATED"/>
    <property type="match status" value="1"/>
</dbReference>
<dbReference type="InterPro" id="IPR014188">
    <property type="entry name" value="Acrylyl-CoA_reductase_AcuI"/>
</dbReference>
<dbReference type="GO" id="GO:0043958">
    <property type="term" value="F:acryloyl-CoA reductase (NADH) activity"/>
    <property type="evidence" value="ECO:0007669"/>
    <property type="project" value="UniProtKB-EC"/>
</dbReference>
<dbReference type="InterPro" id="IPR013154">
    <property type="entry name" value="ADH-like_N"/>
</dbReference>
<dbReference type="InterPro" id="IPR020843">
    <property type="entry name" value="ER"/>
</dbReference>
<name>A0ABS3WH24_9BACL</name>